<evidence type="ECO:0000256" key="2">
    <source>
        <dbReference type="ARBA" id="ARBA00022729"/>
    </source>
</evidence>
<evidence type="ECO:0000313" key="5">
    <source>
        <dbReference type="Proteomes" id="UP000239711"/>
    </source>
</evidence>
<reference evidence="4 5" key="1">
    <citation type="submission" date="2018-02" db="EMBL/GenBank/DDBJ databases">
        <title>The draft genome of Sphingobacterium sp. 5JN-11.</title>
        <authorList>
            <person name="Liu L."/>
            <person name="Li L."/>
            <person name="Liang L."/>
            <person name="Zhang X."/>
            <person name="Wang T."/>
        </authorList>
    </citation>
    <scope>NUCLEOTIDE SEQUENCE [LARGE SCALE GENOMIC DNA]</scope>
    <source>
        <strain evidence="4 5">5JN-11</strain>
    </source>
</reference>
<protein>
    <submittedName>
        <fullName evidence="4">Branched-chain amino acid ABC transporter substrate-binding protein</fullName>
    </submittedName>
</protein>
<proteinExistence type="inferred from homology"/>
<dbReference type="AlphaFoldDB" id="A0A2S9J2D9"/>
<dbReference type="PANTHER" id="PTHR30483">
    <property type="entry name" value="LEUCINE-SPECIFIC-BINDING PROTEIN"/>
    <property type="match status" value="1"/>
</dbReference>
<dbReference type="InterPro" id="IPR028081">
    <property type="entry name" value="Leu-bd"/>
</dbReference>
<sequence length="396" mass="43856">MIQPNKTTNKSIRIGYSLSLSGPVAENTKAVMLAHQIWEEDINSRGGLLGRKVKLVCYNDNGDPSQVADNYQKLLDEDKVDLVIGGYGTNTIAASMPFIMERKRFLVGLMGLGVNLNLKYPNYFAMIPTGPNPNSTLTEGFFALASLQKPKPLTVAILSADAEFSKNPVIGARENAGKYGFRIVYEDTYSLSTEDYTPLIEKVKATDADLFFICSYLNDSIGLVRAIHKSNYRPKMVGGAMIGPQSASVKKELGPLLNGFVNYEYWAPVPKMNFIGVADLLAKYQMKAIEQNLDELGYYMVPLAYAQMQVLEQAVATTESLDDEVLSEYSRSNAFETVIGKVRFGEGGEWAEPRVIQVQFQNIHNNEIETFKDGRVQVVVEPSEYASGSLIYPFAP</sequence>
<dbReference type="Proteomes" id="UP000239711">
    <property type="component" value="Unassembled WGS sequence"/>
</dbReference>
<evidence type="ECO:0000256" key="1">
    <source>
        <dbReference type="ARBA" id="ARBA00010062"/>
    </source>
</evidence>
<accession>A0A2S9J2D9</accession>
<name>A0A2S9J2D9_9SPHI</name>
<dbReference type="InterPro" id="IPR051010">
    <property type="entry name" value="BCAA_transport"/>
</dbReference>
<dbReference type="RefSeq" id="WP_105717338.1">
    <property type="nucleotide sequence ID" value="NZ_PVBQ01000009.1"/>
</dbReference>
<dbReference type="SUPFAM" id="SSF53822">
    <property type="entry name" value="Periplasmic binding protein-like I"/>
    <property type="match status" value="1"/>
</dbReference>
<dbReference type="OrthoDB" id="9791590at2"/>
<evidence type="ECO:0000259" key="3">
    <source>
        <dbReference type="Pfam" id="PF13458"/>
    </source>
</evidence>
<organism evidence="4 5">
    <name type="scientific">Sphingobacterium haloxyli</name>
    <dbReference type="NCBI Taxonomy" id="2100533"/>
    <lineage>
        <taxon>Bacteria</taxon>
        <taxon>Pseudomonadati</taxon>
        <taxon>Bacteroidota</taxon>
        <taxon>Sphingobacteriia</taxon>
        <taxon>Sphingobacteriales</taxon>
        <taxon>Sphingobacteriaceae</taxon>
        <taxon>Sphingobacterium</taxon>
    </lineage>
</organism>
<keyword evidence="5" id="KW-1185">Reference proteome</keyword>
<evidence type="ECO:0000313" key="4">
    <source>
        <dbReference type="EMBL" id="PRD46904.1"/>
    </source>
</evidence>
<keyword evidence="2" id="KW-0732">Signal</keyword>
<gene>
    <name evidence="4" type="ORF">C5745_12445</name>
</gene>
<dbReference type="EMBL" id="PVBQ01000009">
    <property type="protein sequence ID" value="PRD46904.1"/>
    <property type="molecule type" value="Genomic_DNA"/>
</dbReference>
<dbReference type="Gene3D" id="3.40.50.2300">
    <property type="match status" value="2"/>
</dbReference>
<dbReference type="CDD" id="cd06338">
    <property type="entry name" value="PBP1_ABC_ligand_binding-like"/>
    <property type="match status" value="1"/>
</dbReference>
<feature type="domain" description="Leucine-binding protein" evidence="3">
    <location>
        <begin position="11"/>
        <end position="346"/>
    </location>
</feature>
<dbReference type="Pfam" id="PF13458">
    <property type="entry name" value="Peripla_BP_6"/>
    <property type="match status" value="1"/>
</dbReference>
<comment type="similarity">
    <text evidence="1">Belongs to the leucine-binding protein family.</text>
</comment>
<dbReference type="InterPro" id="IPR028082">
    <property type="entry name" value="Peripla_BP_I"/>
</dbReference>
<comment type="caution">
    <text evidence="4">The sequence shown here is derived from an EMBL/GenBank/DDBJ whole genome shotgun (WGS) entry which is preliminary data.</text>
</comment>
<dbReference type="PANTHER" id="PTHR30483:SF37">
    <property type="entry name" value="ABC TRANSPORTER SUBSTRATE-BINDING PROTEIN"/>
    <property type="match status" value="1"/>
</dbReference>